<name>A0A9Q1L270_9CARY</name>
<evidence type="ECO:0000313" key="4">
    <source>
        <dbReference type="Proteomes" id="UP001153076"/>
    </source>
</evidence>
<reference evidence="3" key="1">
    <citation type="submission" date="2022-04" db="EMBL/GenBank/DDBJ databases">
        <title>Carnegiea gigantea Genome sequencing and assembly v2.</title>
        <authorList>
            <person name="Copetti D."/>
            <person name="Sanderson M.J."/>
            <person name="Burquez A."/>
            <person name="Wojciechowski M.F."/>
        </authorList>
    </citation>
    <scope>NUCLEOTIDE SEQUENCE</scope>
    <source>
        <strain evidence="3">SGP5-SGP5p</strain>
        <tissue evidence="3">Aerial part</tissue>
    </source>
</reference>
<evidence type="ECO:0000313" key="3">
    <source>
        <dbReference type="EMBL" id="KAJ8453129.1"/>
    </source>
</evidence>
<dbReference type="EMBL" id="JAKOGI010000001">
    <property type="protein sequence ID" value="KAJ8453129.1"/>
    <property type="molecule type" value="Genomic_DNA"/>
</dbReference>
<dbReference type="InterPro" id="IPR002921">
    <property type="entry name" value="Fungal_lipase-type"/>
</dbReference>
<evidence type="ECO:0000256" key="1">
    <source>
        <dbReference type="ARBA" id="ARBA00022801"/>
    </source>
</evidence>
<comment type="caution">
    <text evidence="3">The sequence shown here is derived from an EMBL/GenBank/DDBJ whole genome shotgun (WGS) entry which is preliminary data.</text>
</comment>
<keyword evidence="4" id="KW-1185">Reference proteome</keyword>
<dbReference type="Gene3D" id="3.40.50.1820">
    <property type="entry name" value="alpha/beta hydrolase"/>
    <property type="match status" value="2"/>
</dbReference>
<organism evidence="3 4">
    <name type="scientific">Carnegiea gigantea</name>
    <dbReference type="NCBI Taxonomy" id="171969"/>
    <lineage>
        <taxon>Eukaryota</taxon>
        <taxon>Viridiplantae</taxon>
        <taxon>Streptophyta</taxon>
        <taxon>Embryophyta</taxon>
        <taxon>Tracheophyta</taxon>
        <taxon>Spermatophyta</taxon>
        <taxon>Magnoliopsida</taxon>
        <taxon>eudicotyledons</taxon>
        <taxon>Gunneridae</taxon>
        <taxon>Pentapetalae</taxon>
        <taxon>Caryophyllales</taxon>
        <taxon>Cactineae</taxon>
        <taxon>Cactaceae</taxon>
        <taxon>Cactoideae</taxon>
        <taxon>Echinocereeae</taxon>
        <taxon>Carnegiea</taxon>
    </lineage>
</organism>
<keyword evidence="1" id="KW-0378">Hydrolase</keyword>
<evidence type="ECO:0000259" key="2">
    <source>
        <dbReference type="Pfam" id="PF01764"/>
    </source>
</evidence>
<dbReference type="PANTHER" id="PTHR46086">
    <property type="entry name" value="ALPHA/BETA-HYDROLASES SUPERFAMILY PROTEIN"/>
    <property type="match status" value="1"/>
</dbReference>
<dbReference type="Proteomes" id="UP001153076">
    <property type="component" value="Unassembled WGS sequence"/>
</dbReference>
<feature type="domain" description="Fungal lipase-type" evidence="2">
    <location>
        <begin position="92"/>
        <end position="134"/>
    </location>
</feature>
<dbReference type="InterPro" id="IPR029058">
    <property type="entry name" value="AB_hydrolase_fold"/>
</dbReference>
<dbReference type="AlphaFoldDB" id="A0A9Q1L270"/>
<dbReference type="Pfam" id="PF01764">
    <property type="entry name" value="Lipase_3"/>
    <property type="match status" value="1"/>
</dbReference>
<proteinExistence type="predicted"/>
<dbReference type="SUPFAM" id="SSF53474">
    <property type="entry name" value="alpha/beta-Hydrolases"/>
    <property type="match status" value="1"/>
</dbReference>
<gene>
    <name evidence="3" type="ORF">Cgig2_008013</name>
</gene>
<protein>
    <recommendedName>
        <fullName evidence="2">Fungal lipase-type domain-containing protein</fullName>
    </recommendedName>
</protein>
<accession>A0A9Q1L270</accession>
<dbReference type="GO" id="GO:0004806">
    <property type="term" value="F:triacylglycerol lipase activity"/>
    <property type="evidence" value="ECO:0007669"/>
    <property type="project" value="InterPro"/>
</dbReference>
<sequence length="218" mass="25338">MGVPQKCATQATKATQAFMFLQEKNPENDMIIVAFRGTSPFNADDWSTDLDLSWRKFKGMGKTHFGFMAALGLNRFSKSDSDHTLDRLEAIDTYGQPRVGDEKFGLFMKKTLRKHGIKYYRIVYAYDLVPSLPWDNTYKVYVVRALWDMHPLQQPLSLQVWELRRVFIIRHTLWPDFNEGRLQTGFRTISIILPQVATHGPQDYVNATRLVSKDLFLR</sequence>
<dbReference type="GO" id="GO:0006629">
    <property type="term" value="P:lipid metabolic process"/>
    <property type="evidence" value="ECO:0007669"/>
    <property type="project" value="InterPro"/>
</dbReference>
<dbReference type="InterPro" id="IPR044819">
    <property type="entry name" value="OBL-like"/>
</dbReference>
<dbReference type="OrthoDB" id="438440at2759"/>
<dbReference type="PANTHER" id="PTHR46086:SF17">
    <property type="entry name" value="ALPHA_BETA-HYDROLASES SUPERFAMILY PROTEIN"/>
    <property type="match status" value="1"/>
</dbReference>